<evidence type="ECO:0000256" key="2">
    <source>
        <dbReference type="ARBA" id="ARBA00023295"/>
    </source>
</evidence>
<comment type="caution">
    <text evidence="5">The sequence shown here is derived from an EMBL/GenBank/DDBJ whole genome shotgun (WGS) entry which is preliminary data.</text>
</comment>
<dbReference type="PROSITE" id="PS51910">
    <property type="entry name" value="GH18_2"/>
    <property type="match status" value="1"/>
</dbReference>
<feature type="domain" description="LysM" evidence="3">
    <location>
        <begin position="51"/>
        <end position="95"/>
    </location>
</feature>
<protein>
    <submittedName>
        <fullName evidence="5">Germination protein</fullName>
    </submittedName>
</protein>
<dbReference type="InterPro" id="IPR036779">
    <property type="entry name" value="LysM_dom_sf"/>
</dbReference>
<dbReference type="AlphaFoldDB" id="A0A917HH53"/>
<dbReference type="Gene3D" id="3.20.20.80">
    <property type="entry name" value="Glycosidases"/>
    <property type="match status" value="1"/>
</dbReference>
<keyword evidence="1" id="KW-0378">Hydrolase</keyword>
<dbReference type="PANTHER" id="PTHR46066:SF2">
    <property type="entry name" value="CHITINASE DOMAIN-CONTAINING PROTEIN 1"/>
    <property type="match status" value="1"/>
</dbReference>
<organism evidence="5 6">
    <name type="scientific">Paenibacillus radicis</name>
    <name type="common">ex Gao et al. 2016</name>
    <dbReference type="NCBI Taxonomy" id="1737354"/>
    <lineage>
        <taxon>Bacteria</taxon>
        <taxon>Bacillati</taxon>
        <taxon>Bacillota</taxon>
        <taxon>Bacilli</taxon>
        <taxon>Bacillales</taxon>
        <taxon>Paenibacillaceae</taxon>
        <taxon>Paenibacillus</taxon>
    </lineage>
</organism>
<dbReference type="GO" id="GO:0012505">
    <property type="term" value="C:endomembrane system"/>
    <property type="evidence" value="ECO:0007669"/>
    <property type="project" value="TreeGrafter"/>
</dbReference>
<evidence type="ECO:0000259" key="3">
    <source>
        <dbReference type="PROSITE" id="PS51782"/>
    </source>
</evidence>
<dbReference type="InterPro" id="IPR041704">
    <property type="entry name" value="CFLE_GH18"/>
</dbReference>
<evidence type="ECO:0000256" key="1">
    <source>
        <dbReference type="ARBA" id="ARBA00022801"/>
    </source>
</evidence>
<feature type="domain" description="LysM" evidence="3">
    <location>
        <begin position="2"/>
        <end position="46"/>
    </location>
</feature>
<reference evidence="5 6" key="1">
    <citation type="journal article" date="2014" name="Int. J. Syst. Evol. Microbiol.">
        <title>Complete genome sequence of Corynebacterium casei LMG S-19264T (=DSM 44701T), isolated from a smear-ripened cheese.</title>
        <authorList>
            <consortium name="US DOE Joint Genome Institute (JGI-PGF)"/>
            <person name="Walter F."/>
            <person name="Albersmeier A."/>
            <person name="Kalinowski J."/>
            <person name="Ruckert C."/>
        </authorList>
    </citation>
    <scope>NUCLEOTIDE SEQUENCE [LARGE SCALE GENOMIC DNA]</scope>
    <source>
        <strain evidence="5 6">CGMCC 1.15286</strain>
    </source>
</reference>
<dbReference type="GO" id="GO:0070492">
    <property type="term" value="F:oligosaccharide binding"/>
    <property type="evidence" value="ECO:0007669"/>
    <property type="project" value="TreeGrafter"/>
</dbReference>
<evidence type="ECO:0000259" key="4">
    <source>
        <dbReference type="PROSITE" id="PS51910"/>
    </source>
</evidence>
<evidence type="ECO:0000313" key="5">
    <source>
        <dbReference type="EMBL" id="GGG78353.1"/>
    </source>
</evidence>
<dbReference type="RefSeq" id="WP_188890879.1">
    <property type="nucleotide sequence ID" value="NZ_BMHY01000008.1"/>
</dbReference>
<dbReference type="Proteomes" id="UP000600247">
    <property type="component" value="Unassembled WGS sequence"/>
</dbReference>
<dbReference type="InterPro" id="IPR001223">
    <property type="entry name" value="Glyco_hydro18_cat"/>
</dbReference>
<dbReference type="EMBL" id="BMHY01000008">
    <property type="protein sequence ID" value="GGG78353.1"/>
    <property type="molecule type" value="Genomic_DNA"/>
</dbReference>
<dbReference type="SUPFAM" id="SSF51445">
    <property type="entry name" value="(Trans)glycosidases"/>
    <property type="match status" value="1"/>
</dbReference>
<dbReference type="PANTHER" id="PTHR46066">
    <property type="entry name" value="CHITINASE DOMAIN-CONTAINING PROTEIN 1 FAMILY MEMBER"/>
    <property type="match status" value="1"/>
</dbReference>
<dbReference type="Pfam" id="PF00704">
    <property type="entry name" value="Glyco_hydro_18"/>
    <property type="match status" value="1"/>
</dbReference>
<proteinExistence type="predicted"/>
<name>A0A917HH53_9BACL</name>
<dbReference type="InterPro" id="IPR029070">
    <property type="entry name" value="Chitinase_insertion_sf"/>
</dbReference>
<dbReference type="CDD" id="cd00118">
    <property type="entry name" value="LysM"/>
    <property type="match status" value="2"/>
</dbReference>
<dbReference type="SMART" id="SM00636">
    <property type="entry name" value="Glyco_18"/>
    <property type="match status" value="1"/>
</dbReference>
<dbReference type="Gene3D" id="3.10.350.10">
    <property type="entry name" value="LysM domain"/>
    <property type="match status" value="2"/>
</dbReference>
<feature type="domain" description="GH18" evidence="4">
    <location>
        <begin position="103"/>
        <end position="425"/>
    </location>
</feature>
<dbReference type="Gene3D" id="3.10.50.10">
    <property type="match status" value="1"/>
</dbReference>
<dbReference type="InterPro" id="IPR017853">
    <property type="entry name" value="GH"/>
</dbReference>
<dbReference type="Pfam" id="PF01476">
    <property type="entry name" value="LysM"/>
    <property type="match status" value="2"/>
</dbReference>
<keyword evidence="2" id="KW-0326">Glycosidase</keyword>
<dbReference type="InterPro" id="IPR011583">
    <property type="entry name" value="Chitinase_II/V-like_cat"/>
</dbReference>
<dbReference type="InterPro" id="IPR018392">
    <property type="entry name" value="LysM"/>
</dbReference>
<gene>
    <name evidence="5" type="ORF">GCM10010918_39090</name>
</gene>
<dbReference type="SMART" id="SM00257">
    <property type="entry name" value="LysM"/>
    <property type="match status" value="2"/>
</dbReference>
<evidence type="ECO:0000313" key="6">
    <source>
        <dbReference type="Proteomes" id="UP000600247"/>
    </source>
</evidence>
<dbReference type="GO" id="GO:0008061">
    <property type="term" value="F:chitin binding"/>
    <property type="evidence" value="ECO:0007669"/>
    <property type="project" value="InterPro"/>
</dbReference>
<keyword evidence="6" id="KW-1185">Reference proteome</keyword>
<dbReference type="CDD" id="cd02874">
    <property type="entry name" value="GH18_CFLE_spore_hydrolase"/>
    <property type="match status" value="1"/>
</dbReference>
<accession>A0A917HH53</accession>
<dbReference type="PROSITE" id="PS51782">
    <property type="entry name" value="LYSM"/>
    <property type="match status" value="2"/>
</dbReference>
<dbReference type="GO" id="GO:0016798">
    <property type="term" value="F:hydrolase activity, acting on glycosyl bonds"/>
    <property type="evidence" value="ECO:0007669"/>
    <property type="project" value="UniProtKB-KW"/>
</dbReference>
<dbReference type="GO" id="GO:0005975">
    <property type="term" value="P:carbohydrate metabolic process"/>
    <property type="evidence" value="ECO:0007669"/>
    <property type="project" value="InterPro"/>
</dbReference>
<dbReference type="SUPFAM" id="SSF54106">
    <property type="entry name" value="LysM domain"/>
    <property type="match status" value="2"/>
</dbReference>
<sequence>MQIHTVRRGESVWQLARQYGVSVEAIAGVNGLEDPNRLVIGQAVIISTSAGSHTVLPGETLWSISQRYGATLQELAIVNGLSNPALIYPGQIIRIPQPVKPVIEVNGYTEKFNEQGVAITNDIAPYLTYISPFSYRVQPDGSLSALDDAAVIQAAYGQKAAPTMVITNFEDGSFSTAIAHAVLTDQTVQNQLVANILGTMRYKGYMTLNVDFEYVAPAERELYNRFLQRLVYTLHPHGYLVSTALAPKLTGDQKGTLYEAHDYEAHGRIVDFVVLMTYEWGWSGGAPLAVAPLNEVVKVLQYALSVIPPDKIVMGMPLYGYDWTLPYAKGNKWAPSISPQEAVAQAARFGAEIHYDPESQSPYYHYYDEQGHEHVVWYEDARSVQAKFNIVKLFNLRGVSYWVLGVPFPQNWYVLKENFRIKKLL</sequence>